<organism evidence="1 2">
    <name type="scientific">Pseudoalteromonas rubra</name>
    <dbReference type="NCBI Taxonomy" id="43658"/>
    <lineage>
        <taxon>Bacteria</taxon>
        <taxon>Pseudomonadati</taxon>
        <taxon>Pseudomonadota</taxon>
        <taxon>Gammaproteobacteria</taxon>
        <taxon>Alteromonadales</taxon>
        <taxon>Pseudoalteromonadaceae</taxon>
        <taxon>Pseudoalteromonas</taxon>
    </lineage>
</organism>
<evidence type="ECO:0000313" key="2">
    <source>
        <dbReference type="Proteomes" id="UP000310249"/>
    </source>
</evidence>
<protein>
    <submittedName>
        <fullName evidence="1">Uncharacterized protein</fullName>
    </submittedName>
</protein>
<dbReference type="AlphaFoldDB" id="A0A5S3WLV2"/>
<reference evidence="2" key="2">
    <citation type="submission" date="2019-06" db="EMBL/GenBank/DDBJ databases">
        <title>Co-occurence of chitin degradation, pigmentation and bioactivity in marine Pseudoalteromonas.</title>
        <authorList>
            <person name="Sonnenschein E.C."/>
            <person name="Bech P.K."/>
        </authorList>
    </citation>
    <scope>NUCLEOTIDE SEQUENCE [LARGE SCALE GENOMIC DNA]</scope>
    <source>
        <strain evidence="2">S2676</strain>
    </source>
</reference>
<evidence type="ECO:0000313" key="1">
    <source>
        <dbReference type="EMBL" id="TMP27530.1"/>
    </source>
</evidence>
<dbReference type="EMBL" id="PNCI01000032">
    <property type="protein sequence ID" value="TMP27530.1"/>
    <property type="molecule type" value="Genomic_DNA"/>
</dbReference>
<dbReference type="Proteomes" id="UP000310249">
    <property type="component" value="Unassembled WGS sequence"/>
</dbReference>
<gene>
    <name evidence="1" type="ORF">CWB99_14445</name>
</gene>
<reference evidence="1 2" key="1">
    <citation type="submission" date="2018-01" db="EMBL/GenBank/DDBJ databases">
        <authorList>
            <person name="Paulsen S."/>
            <person name="Gram L.K."/>
        </authorList>
    </citation>
    <scope>NUCLEOTIDE SEQUENCE [LARGE SCALE GENOMIC DNA]</scope>
    <source>
        <strain evidence="1 2">S2676</strain>
    </source>
</reference>
<dbReference type="RefSeq" id="WP_212748521.1">
    <property type="nucleotide sequence ID" value="NZ_PNCI01000032.1"/>
</dbReference>
<comment type="caution">
    <text evidence="1">The sequence shown here is derived from an EMBL/GenBank/DDBJ whole genome shotgun (WGS) entry which is preliminary data.</text>
</comment>
<accession>A0A5S3WLV2</accession>
<feature type="non-terminal residue" evidence="1">
    <location>
        <position position="1"/>
    </location>
</feature>
<sequence length="151" mass="17198">GLFRIDYLGPGYQTDIYQYDNSVVEGIAGEKVDFYNKKTYCLEEGSVLFMHANKDIHTQIPPKSLSISLNILKTSNMSRGQYIFDLKKREIARVVDEEVIPSLLKVASYFGDENTIDILDDTLKKAKNVSDEARLKCYQAITGRLNKDFCL</sequence>
<proteinExistence type="predicted"/>
<name>A0A5S3WLV2_9GAMM</name>